<dbReference type="InterPro" id="IPR031795">
    <property type="entry name" value="Zf-HC3"/>
</dbReference>
<proteinExistence type="predicted"/>
<evidence type="ECO:0008006" key="3">
    <source>
        <dbReference type="Google" id="ProtNLM"/>
    </source>
</evidence>
<protein>
    <recommendedName>
        <fullName evidence="3">Zinc finger protein</fullName>
    </recommendedName>
</protein>
<evidence type="ECO:0000313" key="1">
    <source>
        <dbReference type="EMBL" id="GGP54147.1"/>
    </source>
</evidence>
<dbReference type="Pfam" id="PF16827">
    <property type="entry name" value="zf-HC3"/>
    <property type="match status" value="1"/>
</dbReference>
<name>A0A918AN08_9PSEU</name>
<evidence type="ECO:0000313" key="2">
    <source>
        <dbReference type="Proteomes" id="UP000639606"/>
    </source>
</evidence>
<dbReference type="RefSeq" id="WP_189223657.1">
    <property type="nucleotide sequence ID" value="NZ_BMRG01000004.1"/>
</dbReference>
<comment type="caution">
    <text evidence="1">The sequence shown here is derived from an EMBL/GenBank/DDBJ whole genome shotgun (WGS) entry which is preliminary data.</text>
</comment>
<dbReference type="AlphaFoldDB" id="A0A918AN08"/>
<accession>A0A918AN08</accession>
<dbReference type="EMBL" id="BMRG01000004">
    <property type="protein sequence ID" value="GGP54147.1"/>
    <property type="molecule type" value="Genomic_DNA"/>
</dbReference>
<dbReference type="Proteomes" id="UP000639606">
    <property type="component" value="Unassembled WGS sequence"/>
</dbReference>
<gene>
    <name evidence="1" type="ORF">GCM10010185_28190</name>
</gene>
<reference evidence="1" key="1">
    <citation type="journal article" date="2014" name="Int. J. Syst. Evol. Microbiol.">
        <title>Complete genome sequence of Corynebacterium casei LMG S-19264T (=DSM 44701T), isolated from a smear-ripened cheese.</title>
        <authorList>
            <consortium name="US DOE Joint Genome Institute (JGI-PGF)"/>
            <person name="Walter F."/>
            <person name="Albersmeier A."/>
            <person name="Kalinowski J."/>
            <person name="Ruckert C."/>
        </authorList>
    </citation>
    <scope>NUCLEOTIDE SEQUENCE</scope>
    <source>
        <strain evidence="1">JCM 3313</strain>
    </source>
</reference>
<organism evidence="1 2">
    <name type="scientific">Saccharothrix coeruleofusca</name>
    <dbReference type="NCBI Taxonomy" id="33919"/>
    <lineage>
        <taxon>Bacteria</taxon>
        <taxon>Bacillati</taxon>
        <taxon>Actinomycetota</taxon>
        <taxon>Actinomycetes</taxon>
        <taxon>Pseudonocardiales</taxon>
        <taxon>Pseudonocardiaceae</taxon>
        <taxon>Saccharothrix</taxon>
    </lineage>
</organism>
<keyword evidence="2" id="KW-1185">Reference proteome</keyword>
<sequence>MTDVREFRWLPHAGRRHAIPTELAAFDEGRTLCGIAVTVPNRPLPRIPDWCWPTCAGCDLAWRTSEGIPAYPRSGRSPSGKAS</sequence>
<reference evidence="1" key="2">
    <citation type="submission" date="2020-09" db="EMBL/GenBank/DDBJ databases">
        <authorList>
            <person name="Sun Q."/>
            <person name="Ohkuma M."/>
        </authorList>
    </citation>
    <scope>NUCLEOTIDE SEQUENCE</scope>
    <source>
        <strain evidence="1">JCM 3313</strain>
    </source>
</reference>